<feature type="domain" description="4Fe-4S ferredoxin-type" evidence="9">
    <location>
        <begin position="412"/>
        <end position="444"/>
    </location>
</feature>
<keyword evidence="2" id="KW-0004">4Fe-4S</keyword>
<dbReference type="Pfam" id="PF12801">
    <property type="entry name" value="Fer4_5"/>
    <property type="match status" value="2"/>
</dbReference>
<keyword evidence="5" id="KW-0408">Iron</keyword>
<dbReference type="PROSITE" id="PS00198">
    <property type="entry name" value="4FE4S_FER_1"/>
    <property type="match status" value="2"/>
</dbReference>
<dbReference type="PANTHER" id="PTHR30176">
    <property type="entry name" value="FERREDOXIN-TYPE PROTEIN NAPH"/>
    <property type="match status" value="1"/>
</dbReference>
<evidence type="ECO:0000256" key="3">
    <source>
        <dbReference type="ARBA" id="ARBA00022723"/>
    </source>
</evidence>
<dbReference type="SUPFAM" id="SSF54862">
    <property type="entry name" value="4Fe-4S ferredoxins"/>
    <property type="match status" value="2"/>
</dbReference>
<proteinExistence type="predicted"/>
<feature type="transmembrane region" description="Helical" evidence="8">
    <location>
        <begin position="164"/>
        <end position="187"/>
    </location>
</feature>
<keyword evidence="6" id="KW-0411">Iron-sulfur</keyword>
<dbReference type="AlphaFoldDB" id="A0A517R222"/>
<dbReference type="OrthoDB" id="9810688at2"/>
<dbReference type="PROSITE" id="PS51379">
    <property type="entry name" value="4FE4S_FER_2"/>
    <property type="match status" value="4"/>
</dbReference>
<evidence type="ECO:0000259" key="9">
    <source>
        <dbReference type="PROSITE" id="PS51379"/>
    </source>
</evidence>
<name>A0A517R222_9PLAN</name>
<evidence type="ECO:0000256" key="4">
    <source>
        <dbReference type="ARBA" id="ARBA00022982"/>
    </source>
</evidence>
<protein>
    <submittedName>
        <fullName evidence="10">Electron transport protein YccM</fullName>
    </submittedName>
</protein>
<dbReference type="InterPro" id="IPR017900">
    <property type="entry name" value="4Fe4S_Fe_S_CS"/>
</dbReference>
<feature type="transmembrane region" description="Helical" evidence="8">
    <location>
        <begin position="217"/>
        <end position="234"/>
    </location>
</feature>
<feature type="domain" description="4Fe-4S ferredoxin-type" evidence="9">
    <location>
        <begin position="260"/>
        <end position="288"/>
    </location>
</feature>
<keyword evidence="11" id="KW-1185">Reference proteome</keyword>
<dbReference type="InterPro" id="IPR051684">
    <property type="entry name" value="Electron_Trans/Redox"/>
</dbReference>
<dbReference type="CDD" id="cd16373">
    <property type="entry name" value="DMSOR_beta_like"/>
    <property type="match status" value="1"/>
</dbReference>
<feature type="region of interest" description="Disordered" evidence="7">
    <location>
        <begin position="567"/>
        <end position="591"/>
    </location>
</feature>
<evidence type="ECO:0000313" key="11">
    <source>
        <dbReference type="Proteomes" id="UP000317318"/>
    </source>
</evidence>
<feature type="transmembrane region" description="Helical" evidence="8">
    <location>
        <begin position="110"/>
        <end position="143"/>
    </location>
</feature>
<evidence type="ECO:0000256" key="7">
    <source>
        <dbReference type="SAM" id="MobiDB-lite"/>
    </source>
</evidence>
<evidence type="ECO:0000256" key="8">
    <source>
        <dbReference type="SAM" id="Phobius"/>
    </source>
</evidence>
<gene>
    <name evidence="10" type="primary">yccM</name>
    <name evidence="10" type="ORF">Pan189_23200</name>
</gene>
<dbReference type="Pfam" id="PF00037">
    <property type="entry name" value="Fer4"/>
    <property type="match status" value="1"/>
</dbReference>
<evidence type="ECO:0000256" key="1">
    <source>
        <dbReference type="ARBA" id="ARBA00022448"/>
    </source>
</evidence>
<dbReference type="InterPro" id="IPR017896">
    <property type="entry name" value="4Fe4S_Fe-S-bd"/>
</dbReference>
<evidence type="ECO:0000256" key="6">
    <source>
        <dbReference type="ARBA" id="ARBA00023014"/>
    </source>
</evidence>
<sequence>MAKSAVDVFFPYLKKSKRKGWIGVAHRTLNRIGPTWLTSPLRRVVQVVCLALFLYAFFYVCWPYSSSSEFSAGLFDSKELNPAELFLLIDPLVGVSTALAGKVFNWATFAWTLGILTFCILIPRAFCGWFCPLGTLIDFFDWAVGKRVPKLHVEPRGWWVHTKYYILTGVLVSALFGVMTAGFFSAIPVLTRGLLFTGGRAQIAVLKDSSHLRAVEVTFYISIAMFCGVFLLSLMGKRFWCRYVCPSGALLSVFNTFRVGERKVESSCVKCNKCVEICPFDAIKEDFTTRTADCTYCQTCGGVCPVHSIKFVTRFNDDELKVENDPPNVERPMSRRGFVAATVVAGAAAAFARVSSAKAATAPPGEGPLRPPGSVPEPDFLNLCIRCGECFKVCPGPVLHPAGLEFGLDAMWTPIAVPSHAGCHQDCNFCTEVCPTGAIQPLDLLVKRKTHMGLAWLNPDTCLPLREENREPCDLCYVECAAAGYDAITLETIRIELDPPPPDGMFSVDELDAMSRVEIPVVDRDLCVGCGICEYRCNERYVKQTGVLSEPAIVVTAENEHRLFEYPESPSELPMPNTRVRDPEGQEISNI</sequence>
<feature type="transmembrane region" description="Helical" evidence="8">
    <location>
        <begin position="44"/>
        <end position="64"/>
    </location>
</feature>
<feature type="domain" description="4Fe-4S ferredoxin-type" evidence="9">
    <location>
        <begin position="374"/>
        <end position="404"/>
    </location>
</feature>
<dbReference type="GO" id="GO:0046872">
    <property type="term" value="F:metal ion binding"/>
    <property type="evidence" value="ECO:0007669"/>
    <property type="project" value="UniProtKB-KW"/>
</dbReference>
<dbReference type="EMBL" id="CP036268">
    <property type="protein sequence ID" value="QDT37937.1"/>
    <property type="molecule type" value="Genomic_DNA"/>
</dbReference>
<feature type="transmembrane region" description="Helical" evidence="8">
    <location>
        <begin position="85"/>
        <end position="104"/>
    </location>
</feature>
<dbReference type="PANTHER" id="PTHR30176:SF3">
    <property type="entry name" value="FERREDOXIN-TYPE PROTEIN NAPH"/>
    <property type="match status" value="1"/>
</dbReference>
<evidence type="ECO:0000256" key="5">
    <source>
        <dbReference type="ARBA" id="ARBA00023004"/>
    </source>
</evidence>
<evidence type="ECO:0000313" key="10">
    <source>
        <dbReference type="EMBL" id="QDT37937.1"/>
    </source>
</evidence>
<dbReference type="Proteomes" id="UP000317318">
    <property type="component" value="Chromosome"/>
</dbReference>
<dbReference type="Gene3D" id="3.30.70.20">
    <property type="match status" value="2"/>
</dbReference>
<reference evidence="10 11" key="1">
    <citation type="submission" date="2019-02" db="EMBL/GenBank/DDBJ databases">
        <title>Deep-cultivation of Planctomycetes and their phenomic and genomic characterization uncovers novel biology.</title>
        <authorList>
            <person name="Wiegand S."/>
            <person name="Jogler M."/>
            <person name="Boedeker C."/>
            <person name="Pinto D."/>
            <person name="Vollmers J."/>
            <person name="Rivas-Marin E."/>
            <person name="Kohn T."/>
            <person name="Peeters S.H."/>
            <person name="Heuer A."/>
            <person name="Rast P."/>
            <person name="Oberbeckmann S."/>
            <person name="Bunk B."/>
            <person name="Jeske O."/>
            <person name="Meyerdierks A."/>
            <person name="Storesund J.E."/>
            <person name="Kallscheuer N."/>
            <person name="Luecker S."/>
            <person name="Lage O.M."/>
            <person name="Pohl T."/>
            <person name="Merkel B.J."/>
            <person name="Hornburger P."/>
            <person name="Mueller R.-W."/>
            <person name="Bruemmer F."/>
            <person name="Labrenz M."/>
            <person name="Spormann A.M."/>
            <person name="Op den Camp H."/>
            <person name="Overmann J."/>
            <person name="Amann R."/>
            <person name="Jetten M.S.M."/>
            <person name="Mascher T."/>
            <person name="Medema M.H."/>
            <person name="Devos D.P."/>
            <person name="Kaster A.-K."/>
            <person name="Ovreas L."/>
            <person name="Rohde M."/>
            <person name="Galperin M.Y."/>
            <person name="Jogler C."/>
        </authorList>
    </citation>
    <scope>NUCLEOTIDE SEQUENCE [LARGE SCALE GENOMIC DNA]</scope>
    <source>
        <strain evidence="10 11">Pan189</strain>
    </source>
</reference>
<keyword evidence="8" id="KW-0472">Membrane</keyword>
<keyword evidence="4" id="KW-0249">Electron transport</keyword>
<keyword evidence="8" id="KW-0812">Transmembrane</keyword>
<keyword evidence="1" id="KW-0813">Transport</keyword>
<evidence type="ECO:0000256" key="2">
    <source>
        <dbReference type="ARBA" id="ARBA00022485"/>
    </source>
</evidence>
<accession>A0A517R222</accession>
<dbReference type="KEGG" id="svp:Pan189_23200"/>
<organism evidence="10 11">
    <name type="scientific">Stratiformator vulcanicus</name>
    <dbReference type="NCBI Taxonomy" id="2527980"/>
    <lineage>
        <taxon>Bacteria</taxon>
        <taxon>Pseudomonadati</taxon>
        <taxon>Planctomycetota</taxon>
        <taxon>Planctomycetia</taxon>
        <taxon>Planctomycetales</taxon>
        <taxon>Planctomycetaceae</taxon>
        <taxon>Stratiformator</taxon>
    </lineage>
</organism>
<dbReference type="GO" id="GO:0005886">
    <property type="term" value="C:plasma membrane"/>
    <property type="evidence" value="ECO:0007669"/>
    <property type="project" value="TreeGrafter"/>
</dbReference>
<keyword evidence="8" id="KW-1133">Transmembrane helix</keyword>
<dbReference type="GO" id="GO:0051539">
    <property type="term" value="F:4 iron, 4 sulfur cluster binding"/>
    <property type="evidence" value="ECO:0007669"/>
    <property type="project" value="UniProtKB-KW"/>
</dbReference>
<feature type="domain" description="4Fe-4S ferredoxin-type" evidence="9">
    <location>
        <begin position="518"/>
        <end position="547"/>
    </location>
</feature>
<dbReference type="RefSeq" id="WP_145364012.1">
    <property type="nucleotide sequence ID" value="NZ_CP036268.1"/>
</dbReference>
<keyword evidence="3" id="KW-0479">Metal-binding</keyword>